<dbReference type="PANTHER" id="PTHR30347">
    <property type="entry name" value="POTASSIUM CHANNEL RELATED"/>
    <property type="match status" value="1"/>
</dbReference>
<dbReference type="InterPro" id="IPR011014">
    <property type="entry name" value="MscS_channel_TM-2"/>
</dbReference>
<feature type="transmembrane region" description="Helical" evidence="7">
    <location>
        <begin position="645"/>
        <end position="667"/>
    </location>
</feature>
<evidence type="ECO:0000259" key="8">
    <source>
        <dbReference type="Pfam" id="PF00924"/>
    </source>
</evidence>
<feature type="transmembrane region" description="Helical" evidence="7">
    <location>
        <begin position="447"/>
        <end position="468"/>
    </location>
</feature>
<dbReference type="GO" id="GO:0008381">
    <property type="term" value="F:mechanosensitive monoatomic ion channel activity"/>
    <property type="evidence" value="ECO:0007669"/>
    <property type="project" value="UniProtKB-ARBA"/>
</dbReference>
<name>R7ZMU0_9BACT</name>
<sequence length="851" mass="96199">MDGRCKKMHPIYPNPRKRVHWLSAIIGTSIVQAMLVWGIFIMGPLYPIAAQQTKATATENADNTDSLAATSSKKPLTINQLIRNNEEYFQSLQTAIIRLQRDPNWETINEDIPIIEGVVERIMENFYTGEIEFNLQYLNELDNLLSGYNLLVARWRADLDERTESFSQIGQTIQVIKDTYQSATSMVDSSALPALNEQWTSLLNRLTRADSLFTLQNIENLELQSKLSALSVGINDAKDEIKEQQRAIRSDYFQKDSPFIWQLRSLKELPELYPILEESVLLNHIILRTYLKRNLGSFVWILVLGSLIYFWFVYLVNKIRTEKKFSQLILDRNKYLTKSPLICAILSILTLAPYILPFPPNGLIFATLIGMTVCSTLLIKQVLIKKVFRLWVFVVISLLVFGTSNLVVEHANQERWYLTLASIFGLYVGFQSLSLIRKKSEQYPKHLISLIYLYLVMQGLSMLFHVFGRFSLAKVLGVGSTLSVTQGISLYLFVTVIMEALYLQVELLQGNDKEYTNYLDYKAIYKKLSNFFIFLGVIMWAYFLALNLSIDDFIIDWLSGFLSQTRAVGNSSFTFGSILIFILVIWTSSVLAKNIAYFVSIRDSHKADGRDKRLGSSVLLIRLAVLILGFFMALAFSGISLDNLTIILGGLSVGIAFGLQTIVNNLASGIILAFERPIQIGDAIEVGGRSGVVKEVGIRSSTIQAYDGSEVIIPNGDLLSQHLINWTLSDRRRRIEIIIGVSYGSDLKKVQEVLEEVLKNKDIMSVPVPKVLLHNFADSAIEFRMLFWVNNFDIWVDTRNKVLTDIYESFKEAGIEIPFPQRDLHIKTGNLTLASGTGMANPPENPPSASG</sequence>
<comment type="similarity">
    <text evidence="2">Belongs to the MscS (TC 1.A.23) family.</text>
</comment>
<feature type="transmembrane region" description="Helical" evidence="7">
    <location>
        <begin position="416"/>
        <end position="435"/>
    </location>
</feature>
<dbReference type="SUPFAM" id="SSF82861">
    <property type="entry name" value="Mechanosensitive channel protein MscS (YggB), transmembrane region"/>
    <property type="match status" value="1"/>
</dbReference>
<evidence type="ECO:0000256" key="4">
    <source>
        <dbReference type="ARBA" id="ARBA00022692"/>
    </source>
</evidence>
<feature type="transmembrane region" description="Helical" evidence="7">
    <location>
        <begin position="578"/>
        <end position="599"/>
    </location>
</feature>
<dbReference type="EMBL" id="AQHR01000107">
    <property type="protein sequence ID" value="EON75403.1"/>
    <property type="molecule type" value="Genomic_DNA"/>
</dbReference>
<dbReference type="InterPro" id="IPR006685">
    <property type="entry name" value="MscS_channel_2nd"/>
</dbReference>
<reference evidence="10 11" key="1">
    <citation type="submission" date="2013-02" db="EMBL/GenBank/DDBJ databases">
        <title>A novel strain isolated from Lonar lake, Maharashtra, India.</title>
        <authorList>
            <person name="Singh A."/>
        </authorList>
    </citation>
    <scope>NUCLEOTIDE SEQUENCE [LARGE SCALE GENOMIC DNA]</scope>
    <source>
        <strain evidence="10 11">AK24</strain>
    </source>
</reference>
<dbReference type="SUPFAM" id="SSF50182">
    <property type="entry name" value="Sm-like ribonucleoproteins"/>
    <property type="match status" value="1"/>
</dbReference>
<feature type="transmembrane region" description="Helical" evidence="7">
    <location>
        <begin position="619"/>
        <end position="639"/>
    </location>
</feature>
<keyword evidence="11" id="KW-1185">Reference proteome</keyword>
<comment type="subcellular location">
    <subcellularLocation>
        <location evidence="1">Cell membrane</location>
        <topology evidence="1">Multi-pass membrane protein</topology>
    </subcellularLocation>
</comment>
<gene>
    <name evidence="10" type="ORF">ADIS_4107</name>
</gene>
<dbReference type="InterPro" id="IPR010920">
    <property type="entry name" value="LSM_dom_sf"/>
</dbReference>
<dbReference type="Gene3D" id="2.30.30.60">
    <property type="match status" value="1"/>
</dbReference>
<feature type="transmembrane region" description="Helical" evidence="7">
    <location>
        <begin position="21"/>
        <end position="46"/>
    </location>
</feature>
<keyword evidence="5 7" id="KW-1133">Transmembrane helix</keyword>
<evidence type="ECO:0000259" key="9">
    <source>
        <dbReference type="Pfam" id="PF21082"/>
    </source>
</evidence>
<accession>R7ZMU0</accession>
<dbReference type="InterPro" id="IPR023408">
    <property type="entry name" value="MscS_beta-dom_sf"/>
</dbReference>
<dbReference type="PATRIC" id="fig|1288963.3.peg.4103"/>
<keyword evidence="6 7" id="KW-0472">Membrane</keyword>
<dbReference type="Gene3D" id="1.10.287.1260">
    <property type="match status" value="1"/>
</dbReference>
<evidence type="ECO:0000256" key="6">
    <source>
        <dbReference type="ARBA" id="ARBA00023136"/>
    </source>
</evidence>
<dbReference type="Gene3D" id="3.30.70.100">
    <property type="match status" value="1"/>
</dbReference>
<evidence type="ECO:0000313" key="10">
    <source>
        <dbReference type="EMBL" id="EON75403.1"/>
    </source>
</evidence>
<protein>
    <submittedName>
        <fullName evidence="10">Potassium efflux system KefA protein</fullName>
    </submittedName>
</protein>
<feature type="transmembrane region" description="Helical" evidence="7">
    <location>
        <begin position="362"/>
        <end position="380"/>
    </location>
</feature>
<evidence type="ECO:0000256" key="1">
    <source>
        <dbReference type="ARBA" id="ARBA00004651"/>
    </source>
</evidence>
<dbReference type="PANTHER" id="PTHR30347:SF1">
    <property type="entry name" value="MECHANOSENSITIVE CHANNEL MSCK"/>
    <property type="match status" value="1"/>
</dbReference>
<feature type="transmembrane region" description="Helical" evidence="7">
    <location>
        <begin position="295"/>
        <end position="314"/>
    </location>
</feature>
<proteinExistence type="inferred from homology"/>
<dbReference type="AlphaFoldDB" id="R7ZMU0"/>
<feature type="transmembrane region" description="Helical" evidence="7">
    <location>
        <begin position="528"/>
        <end position="550"/>
    </location>
</feature>
<dbReference type="GO" id="GO:0005886">
    <property type="term" value="C:plasma membrane"/>
    <property type="evidence" value="ECO:0007669"/>
    <property type="project" value="UniProtKB-SubCell"/>
</dbReference>
<dbReference type="InterPro" id="IPR049278">
    <property type="entry name" value="MS_channel_C"/>
</dbReference>
<organism evidence="10 11">
    <name type="scientific">Lunatimonas lonarensis</name>
    <dbReference type="NCBI Taxonomy" id="1232681"/>
    <lineage>
        <taxon>Bacteria</taxon>
        <taxon>Pseudomonadati</taxon>
        <taxon>Bacteroidota</taxon>
        <taxon>Cytophagia</taxon>
        <taxon>Cytophagales</taxon>
        <taxon>Cyclobacteriaceae</taxon>
    </lineage>
</organism>
<evidence type="ECO:0000256" key="2">
    <source>
        <dbReference type="ARBA" id="ARBA00008017"/>
    </source>
</evidence>
<dbReference type="InterPro" id="IPR011066">
    <property type="entry name" value="MscS_channel_C_sf"/>
</dbReference>
<dbReference type="Proteomes" id="UP000013909">
    <property type="component" value="Unassembled WGS sequence"/>
</dbReference>
<feature type="transmembrane region" description="Helical" evidence="7">
    <location>
        <begin position="488"/>
        <end position="508"/>
    </location>
</feature>
<comment type="caution">
    <text evidence="10">The sequence shown here is derived from an EMBL/GenBank/DDBJ whole genome shotgun (WGS) entry which is preliminary data.</text>
</comment>
<evidence type="ECO:0000256" key="7">
    <source>
        <dbReference type="SAM" id="Phobius"/>
    </source>
</evidence>
<evidence type="ECO:0000256" key="3">
    <source>
        <dbReference type="ARBA" id="ARBA00022475"/>
    </source>
</evidence>
<dbReference type="Pfam" id="PF00924">
    <property type="entry name" value="MS_channel_2nd"/>
    <property type="match status" value="1"/>
</dbReference>
<feature type="domain" description="Mechanosensitive ion channel MscS" evidence="8">
    <location>
        <begin position="661"/>
        <end position="727"/>
    </location>
</feature>
<evidence type="ECO:0000313" key="11">
    <source>
        <dbReference type="Proteomes" id="UP000013909"/>
    </source>
</evidence>
<feature type="transmembrane region" description="Helical" evidence="7">
    <location>
        <begin position="335"/>
        <end position="356"/>
    </location>
</feature>
<keyword evidence="3" id="KW-1003">Cell membrane</keyword>
<feature type="domain" description="Mechanosensitive ion channel MscS C-terminal" evidence="9">
    <location>
        <begin position="735"/>
        <end position="817"/>
    </location>
</feature>
<dbReference type="Pfam" id="PF21082">
    <property type="entry name" value="MS_channel_3rd"/>
    <property type="match status" value="1"/>
</dbReference>
<dbReference type="SUPFAM" id="SSF82689">
    <property type="entry name" value="Mechanosensitive channel protein MscS (YggB), C-terminal domain"/>
    <property type="match status" value="1"/>
</dbReference>
<keyword evidence="4 7" id="KW-0812">Transmembrane</keyword>
<dbReference type="InterPro" id="IPR052702">
    <property type="entry name" value="MscS-like_channel"/>
</dbReference>
<evidence type="ECO:0000256" key="5">
    <source>
        <dbReference type="ARBA" id="ARBA00022989"/>
    </source>
</evidence>
<feature type="transmembrane region" description="Helical" evidence="7">
    <location>
        <begin position="387"/>
        <end position="404"/>
    </location>
</feature>